<dbReference type="EMBL" id="CM003531">
    <property type="protein sequence ID" value="RCV21898.1"/>
    <property type="molecule type" value="Genomic_DNA"/>
</dbReference>
<accession>A0A368QVT9</accession>
<dbReference type="AlphaFoldDB" id="A0A368QVT9"/>
<evidence type="ECO:0000313" key="1">
    <source>
        <dbReference type="EMBL" id="RCV21898.1"/>
    </source>
</evidence>
<reference evidence="1" key="1">
    <citation type="journal article" date="2012" name="Nat. Biotechnol.">
        <title>Reference genome sequence of the model plant Setaria.</title>
        <authorList>
            <person name="Bennetzen J.L."/>
            <person name="Schmutz J."/>
            <person name="Wang H."/>
            <person name="Percifield R."/>
            <person name="Hawkins J."/>
            <person name="Pontaroli A.C."/>
            <person name="Estep M."/>
            <person name="Feng L."/>
            <person name="Vaughn J.N."/>
            <person name="Grimwood J."/>
            <person name="Jenkins J."/>
            <person name="Barry K."/>
            <person name="Lindquist E."/>
            <person name="Hellsten U."/>
            <person name="Deshpande S."/>
            <person name="Wang X."/>
            <person name="Wu X."/>
            <person name="Mitros T."/>
            <person name="Triplett J."/>
            <person name="Yang X."/>
            <person name="Ye C.Y."/>
            <person name="Mauro-Herrera M."/>
            <person name="Wang L."/>
            <person name="Li P."/>
            <person name="Sharma M."/>
            <person name="Sharma R."/>
            <person name="Ronald P.C."/>
            <person name="Panaud O."/>
            <person name="Kellogg E.A."/>
            <person name="Brutnell T.P."/>
            <person name="Doust A.N."/>
            <person name="Tuskan G.A."/>
            <person name="Rokhsar D."/>
            <person name="Devos K.M."/>
        </authorList>
    </citation>
    <scope>NUCLEOTIDE SEQUENCE [LARGE SCALE GENOMIC DNA]</scope>
    <source>
        <strain evidence="1">Yugu1</strain>
    </source>
</reference>
<organism evidence="1">
    <name type="scientific">Setaria italica</name>
    <name type="common">Foxtail millet</name>
    <name type="synonym">Panicum italicum</name>
    <dbReference type="NCBI Taxonomy" id="4555"/>
    <lineage>
        <taxon>Eukaryota</taxon>
        <taxon>Viridiplantae</taxon>
        <taxon>Streptophyta</taxon>
        <taxon>Embryophyta</taxon>
        <taxon>Tracheophyta</taxon>
        <taxon>Spermatophyta</taxon>
        <taxon>Magnoliopsida</taxon>
        <taxon>Liliopsida</taxon>
        <taxon>Poales</taxon>
        <taxon>Poaceae</taxon>
        <taxon>PACMAD clade</taxon>
        <taxon>Panicoideae</taxon>
        <taxon>Panicodae</taxon>
        <taxon>Paniceae</taxon>
        <taxon>Cenchrinae</taxon>
        <taxon>Setaria</taxon>
    </lineage>
</organism>
<gene>
    <name evidence="1" type="ORF">SETIT_4G175500v2</name>
</gene>
<proteinExistence type="predicted"/>
<reference evidence="1" key="2">
    <citation type="submission" date="2015-07" db="EMBL/GenBank/DDBJ databases">
        <authorList>
            <person name="Noorani M."/>
        </authorList>
    </citation>
    <scope>NUCLEOTIDE SEQUENCE</scope>
    <source>
        <strain evidence="1">Yugu1</strain>
    </source>
</reference>
<sequence>MQDVIYSLTDAVGPAPKQQVPEDVEATTSSTMVTFVAPELEVEIEAVEVLRVMAAGPSCEPGPSTSRAVVPLSPADSEAHADPLVAREINLEDIQLIDDPLLDAEMVARMMEMHRRIGAYAEVSFILLLP</sequence>
<name>A0A368QVT9_SETIT</name>
<protein>
    <submittedName>
        <fullName evidence="1">Uncharacterized protein</fullName>
    </submittedName>
</protein>